<evidence type="ECO:0000313" key="6">
    <source>
        <dbReference type="EMBL" id="MBR7800535.1"/>
    </source>
</evidence>
<dbReference type="RefSeq" id="WP_212675663.1">
    <property type="nucleotide sequence ID" value="NZ_JAGSPJ010000004.1"/>
</dbReference>
<feature type="transmembrane region" description="Helical" evidence="5">
    <location>
        <begin position="88"/>
        <end position="105"/>
    </location>
</feature>
<keyword evidence="2 5" id="KW-0812">Transmembrane</keyword>
<feature type="transmembrane region" description="Helical" evidence="5">
    <location>
        <begin position="111"/>
        <end position="128"/>
    </location>
</feature>
<dbReference type="EMBL" id="JAGSPJ010000004">
    <property type="protein sequence ID" value="MBR7800535.1"/>
    <property type="molecule type" value="Genomic_DNA"/>
</dbReference>
<comment type="caution">
    <text evidence="6">The sequence shown here is derived from an EMBL/GenBank/DDBJ whole genome shotgun (WGS) entry which is preliminary data.</text>
</comment>
<evidence type="ECO:0000256" key="5">
    <source>
        <dbReference type="SAM" id="Phobius"/>
    </source>
</evidence>
<dbReference type="AlphaFoldDB" id="A0A941IH12"/>
<evidence type="ECO:0000256" key="4">
    <source>
        <dbReference type="ARBA" id="ARBA00023136"/>
    </source>
</evidence>
<accession>A0A941IH12</accession>
<name>A0A941IH12_9BURK</name>
<evidence type="ECO:0000256" key="2">
    <source>
        <dbReference type="ARBA" id="ARBA00022692"/>
    </source>
</evidence>
<evidence type="ECO:0000256" key="3">
    <source>
        <dbReference type="ARBA" id="ARBA00022989"/>
    </source>
</evidence>
<reference evidence="6" key="1">
    <citation type="submission" date="2021-04" db="EMBL/GenBank/DDBJ databases">
        <title>novel species isolated from subtropical streams in China.</title>
        <authorList>
            <person name="Lu H."/>
        </authorList>
    </citation>
    <scope>NUCLEOTIDE SEQUENCE</scope>
    <source>
        <strain evidence="6">FT137W</strain>
    </source>
</reference>
<evidence type="ECO:0000256" key="1">
    <source>
        <dbReference type="ARBA" id="ARBA00004370"/>
    </source>
</evidence>
<dbReference type="Proteomes" id="UP000678545">
    <property type="component" value="Unassembled WGS sequence"/>
</dbReference>
<gene>
    <name evidence="6" type="ORF">KDM90_11060</name>
</gene>
<dbReference type="SUPFAM" id="SSF161084">
    <property type="entry name" value="MAPEG domain-like"/>
    <property type="match status" value="1"/>
</dbReference>
<dbReference type="PANTHER" id="PTHR35371:SF1">
    <property type="entry name" value="BLR7753 PROTEIN"/>
    <property type="match status" value="1"/>
</dbReference>
<keyword evidence="3 5" id="KW-1133">Transmembrane helix</keyword>
<dbReference type="InterPro" id="IPR023352">
    <property type="entry name" value="MAPEG-like_dom_sf"/>
</dbReference>
<dbReference type="PANTHER" id="PTHR35371">
    <property type="entry name" value="INNER MEMBRANE PROTEIN"/>
    <property type="match status" value="1"/>
</dbReference>
<dbReference type="Gene3D" id="1.20.120.550">
    <property type="entry name" value="Membrane associated eicosanoid/glutathione metabolism-like domain"/>
    <property type="match status" value="1"/>
</dbReference>
<sequence length="129" mass="14005">MSIANWCVLAACFIPIVTVGFAKASRPKLSRKHGGYDNDMPREWESKLSGWPQRAIAAQNNGFEALPLFIAGVVLAQQAHANQATIDGLAMAFVVLRCAYVAAYLANRSNLRSLIWFGGVGCSVALFFQ</sequence>
<proteinExistence type="predicted"/>
<comment type="subcellular location">
    <subcellularLocation>
        <location evidence="1">Membrane</location>
    </subcellularLocation>
</comment>
<dbReference type="GO" id="GO:0016020">
    <property type="term" value="C:membrane"/>
    <property type="evidence" value="ECO:0007669"/>
    <property type="project" value="UniProtKB-SubCell"/>
</dbReference>
<dbReference type="Pfam" id="PF01124">
    <property type="entry name" value="MAPEG"/>
    <property type="match status" value="1"/>
</dbReference>
<keyword evidence="7" id="KW-1185">Reference proteome</keyword>
<dbReference type="InterPro" id="IPR001129">
    <property type="entry name" value="Membr-assoc_MAPEG"/>
</dbReference>
<protein>
    <submittedName>
        <fullName evidence="6">MAPEG family protein</fullName>
    </submittedName>
</protein>
<evidence type="ECO:0000313" key="7">
    <source>
        <dbReference type="Proteomes" id="UP000678545"/>
    </source>
</evidence>
<organism evidence="6 7">
    <name type="scientific">Undibacterium fentianense</name>
    <dbReference type="NCBI Taxonomy" id="2828728"/>
    <lineage>
        <taxon>Bacteria</taxon>
        <taxon>Pseudomonadati</taxon>
        <taxon>Pseudomonadota</taxon>
        <taxon>Betaproteobacteria</taxon>
        <taxon>Burkholderiales</taxon>
        <taxon>Oxalobacteraceae</taxon>
        <taxon>Undibacterium</taxon>
    </lineage>
</organism>
<keyword evidence="4 5" id="KW-0472">Membrane</keyword>